<keyword evidence="11" id="KW-0963">Cytoplasm</keyword>
<gene>
    <name evidence="15" type="primary">Dtx4</name>
    <name evidence="15" type="ORF">ALELAT_R03706</name>
</gene>
<proteinExistence type="inferred from homology"/>
<evidence type="ECO:0000313" key="16">
    <source>
        <dbReference type="Proteomes" id="UP000562322"/>
    </source>
</evidence>
<comment type="caution">
    <text evidence="15">The sequence shown here is derived from an EMBL/GenBank/DDBJ whole genome shotgun (WGS) entry which is preliminary data.</text>
</comment>
<sequence>TIRPVRRSYYDPSSAPGKGVVWEWENDSGSWTPYDMDVGITIQRAYEKQHPWVDLSTIGFCYVIDFATMGQINRQTQRKRRVRRRLDMVYPLVSGTLPKSQSWPASPGAAAAPPAPACACPQCLLVMSVKAAVTPALSSAAPAGSPPGAGNGKASRPGLGTLNRSHLQRLAIAQSRVLIASGVPTVPVKNLNGSSPVNPALAGITGILMSAAGLPVCLTRPPKLVLHPPPVSKSEIQSIPGISHTCRKTTKKQAKKGKAPEEVLKKYLQKVRHPPDEDCTICMERLSAPSGYKGPQPAIKPDLVGKLAKCGHIFHLHCLVAMYNNGNKDGSLQCPTCKTIYGVKTGTQPPGKMEYHIIPHALPGHSDCKTIRIIYNIPPGVQGPEHPNPGKSFTARGFPRHCYLPDSEKGRKVLKLLLVAWDRRLIFAIGTSSTTGESDTVIWNEIHHKTEFGSNLTGHGYPDVNYLDNVLAELAAQGITEESLAPEKD</sequence>
<dbReference type="Gene3D" id="3.30.390.130">
    <property type="match status" value="1"/>
</dbReference>
<dbReference type="InterPro" id="IPR013083">
    <property type="entry name" value="Znf_RING/FYVE/PHD"/>
</dbReference>
<keyword evidence="16" id="KW-1185">Reference proteome</keyword>
<dbReference type="CDD" id="cd09633">
    <property type="entry name" value="Deltex_C"/>
    <property type="match status" value="1"/>
</dbReference>
<keyword evidence="4 11" id="KW-0808">Transferase</keyword>
<accession>A0A7L0VVW7</accession>
<dbReference type="Gene3D" id="3.30.40.10">
    <property type="entry name" value="Zinc/RING finger domain, C3HC4 (zinc finger)"/>
    <property type="match status" value="1"/>
</dbReference>
<comment type="subcellular location">
    <subcellularLocation>
        <location evidence="11">Cytoplasm</location>
    </subcellularLocation>
</comment>
<dbReference type="SMART" id="SM00184">
    <property type="entry name" value="RING"/>
    <property type="match status" value="1"/>
</dbReference>
<feature type="domain" description="RING-type" evidence="13">
    <location>
        <begin position="279"/>
        <end position="338"/>
    </location>
</feature>
<dbReference type="GO" id="GO:0061630">
    <property type="term" value="F:ubiquitin protein ligase activity"/>
    <property type="evidence" value="ECO:0007669"/>
    <property type="project" value="UniProtKB-UniRule"/>
</dbReference>
<evidence type="ECO:0000256" key="1">
    <source>
        <dbReference type="ARBA" id="ARBA00000900"/>
    </source>
</evidence>
<evidence type="ECO:0000256" key="2">
    <source>
        <dbReference type="ARBA" id="ARBA00004906"/>
    </source>
</evidence>
<evidence type="ECO:0000256" key="7">
    <source>
        <dbReference type="ARBA" id="ARBA00022771"/>
    </source>
</evidence>
<dbReference type="GO" id="GO:0007219">
    <property type="term" value="P:Notch signaling pathway"/>
    <property type="evidence" value="ECO:0007669"/>
    <property type="project" value="UniProtKB-KW"/>
</dbReference>
<dbReference type="Proteomes" id="UP000562322">
    <property type="component" value="Unassembled WGS sequence"/>
</dbReference>
<evidence type="ECO:0000256" key="9">
    <source>
        <dbReference type="ARBA" id="ARBA00022976"/>
    </source>
</evidence>
<dbReference type="Pfam" id="PF18102">
    <property type="entry name" value="DTC"/>
    <property type="match status" value="1"/>
</dbReference>
<dbReference type="InterPro" id="IPR037197">
    <property type="entry name" value="WWE_dom_sf"/>
</dbReference>
<evidence type="ECO:0000256" key="6">
    <source>
        <dbReference type="ARBA" id="ARBA00022737"/>
    </source>
</evidence>
<feature type="non-terminal residue" evidence="15">
    <location>
        <position position="489"/>
    </location>
</feature>
<keyword evidence="7 10" id="KW-0863">Zinc-finger</keyword>
<keyword evidence="8 11" id="KW-0862">Zinc</keyword>
<dbReference type="InterPro" id="IPR027370">
    <property type="entry name" value="Znf-RING_euk"/>
</dbReference>
<dbReference type="FunFam" id="3.30.390.130:FF:000001">
    <property type="entry name" value="Probable E3 ubiquitin-protein ligase DTX3"/>
    <property type="match status" value="1"/>
</dbReference>
<dbReference type="InterPro" id="IPR039399">
    <property type="entry name" value="Deltex_C_sf"/>
</dbReference>
<comment type="similarity">
    <text evidence="3 11">Belongs to the Deltex family.</text>
</comment>
<evidence type="ECO:0000256" key="5">
    <source>
        <dbReference type="ARBA" id="ARBA00022723"/>
    </source>
</evidence>
<evidence type="ECO:0000256" key="4">
    <source>
        <dbReference type="ARBA" id="ARBA00022679"/>
    </source>
</evidence>
<keyword evidence="5 11" id="KW-0479">Metal-binding</keyword>
<dbReference type="InterPro" id="IPR001841">
    <property type="entry name" value="Znf_RING"/>
</dbReference>
<keyword evidence="15" id="KW-0436">Ligase</keyword>
<dbReference type="Pfam" id="PF02825">
    <property type="entry name" value="WWE"/>
    <property type="match status" value="1"/>
</dbReference>
<dbReference type="Pfam" id="PF13445">
    <property type="entry name" value="zf-RING_UBOX"/>
    <property type="match status" value="1"/>
</dbReference>
<evidence type="ECO:0000256" key="10">
    <source>
        <dbReference type="PROSITE-ProRule" id="PRU00175"/>
    </source>
</evidence>
<dbReference type="InterPro" id="IPR039398">
    <property type="entry name" value="Deltex_fam"/>
</dbReference>
<evidence type="ECO:0000259" key="13">
    <source>
        <dbReference type="PROSITE" id="PS50089"/>
    </source>
</evidence>
<keyword evidence="6" id="KW-0677">Repeat</keyword>
<dbReference type="PROSITE" id="PS50918">
    <property type="entry name" value="WWE"/>
    <property type="match status" value="1"/>
</dbReference>
<reference evidence="15 16" key="1">
    <citation type="submission" date="2019-09" db="EMBL/GenBank/DDBJ databases">
        <title>Bird 10,000 Genomes (B10K) Project - Family phase.</title>
        <authorList>
            <person name="Zhang G."/>
        </authorList>
    </citation>
    <scope>NUCLEOTIDE SEQUENCE [LARGE SCALE GENOMIC DNA]</scope>
    <source>
        <strain evidence="15">B10K-DU-001-39</strain>
        <tissue evidence="15">Muscle</tissue>
    </source>
</reference>
<name>A0A7L0VVW7_ALELA</name>
<dbReference type="GO" id="GO:0005737">
    <property type="term" value="C:cytoplasm"/>
    <property type="evidence" value="ECO:0007669"/>
    <property type="project" value="UniProtKB-SubCell"/>
</dbReference>
<feature type="compositionally biased region" description="Low complexity" evidence="12">
    <location>
        <begin position="139"/>
        <end position="155"/>
    </location>
</feature>
<comment type="pathway">
    <text evidence="2 11">Protein modification; protein ubiquitination.</text>
</comment>
<keyword evidence="9" id="KW-0914">Notch signaling pathway</keyword>
<dbReference type="GO" id="GO:0016567">
    <property type="term" value="P:protein ubiquitination"/>
    <property type="evidence" value="ECO:0007669"/>
    <property type="project" value="UniProtKB-UniRule"/>
</dbReference>
<comment type="catalytic activity">
    <reaction evidence="1 11">
        <text>S-ubiquitinyl-[E2 ubiquitin-conjugating enzyme]-L-cysteine + [acceptor protein]-L-lysine = [E2 ubiquitin-conjugating enzyme]-L-cysteine + N(6)-ubiquitinyl-[acceptor protein]-L-lysine.</text>
        <dbReference type="EC" id="2.3.2.27"/>
    </reaction>
</comment>
<evidence type="ECO:0000256" key="8">
    <source>
        <dbReference type="ARBA" id="ARBA00022833"/>
    </source>
</evidence>
<dbReference type="EMBL" id="VXAV01000248">
    <property type="protein sequence ID" value="NXL83265.1"/>
    <property type="molecule type" value="Genomic_DNA"/>
</dbReference>
<dbReference type="GO" id="GO:0016874">
    <property type="term" value="F:ligase activity"/>
    <property type="evidence" value="ECO:0007669"/>
    <property type="project" value="UniProtKB-KW"/>
</dbReference>
<dbReference type="EC" id="2.3.2.27" evidence="11"/>
<dbReference type="AlphaFoldDB" id="A0A7L0VVW7"/>
<evidence type="ECO:0000313" key="15">
    <source>
        <dbReference type="EMBL" id="NXL83265.1"/>
    </source>
</evidence>
<dbReference type="OrthoDB" id="2449614at2759"/>
<dbReference type="FunFam" id="3.30.720.50:FF:000005">
    <property type="entry name" value="Probable E3 ubiquitin-protein ligase DTX2"/>
    <property type="match status" value="1"/>
</dbReference>
<dbReference type="PANTHER" id="PTHR12622">
    <property type="entry name" value="DELTEX-RELATED"/>
    <property type="match status" value="1"/>
</dbReference>
<dbReference type="SUPFAM" id="SSF117839">
    <property type="entry name" value="WWE domain"/>
    <property type="match status" value="1"/>
</dbReference>
<feature type="non-terminal residue" evidence="15">
    <location>
        <position position="1"/>
    </location>
</feature>
<dbReference type="SUPFAM" id="SSF57850">
    <property type="entry name" value="RING/U-box"/>
    <property type="match status" value="1"/>
</dbReference>
<evidence type="ECO:0000256" key="3">
    <source>
        <dbReference type="ARBA" id="ARBA00009413"/>
    </source>
</evidence>
<dbReference type="Gene3D" id="3.30.720.50">
    <property type="match status" value="1"/>
</dbReference>
<feature type="domain" description="WWE" evidence="14">
    <location>
        <begin position="8"/>
        <end position="84"/>
    </location>
</feature>
<protein>
    <recommendedName>
        <fullName evidence="11">E3 ubiquitin-protein ligase</fullName>
        <ecNumber evidence="11">2.3.2.27</ecNumber>
    </recommendedName>
</protein>
<dbReference type="InterPro" id="IPR018123">
    <property type="entry name" value="WWE-dom_subgr"/>
</dbReference>
<dbReference type="PROSITE" id="PS50089">
    <property type="entry name" value="ZF_RING_2"/>
    <property type="match status" value="1"/>
</dbReference>
<dbReference type="UniPathway" id="UPA00143"/>
<dbReference type="SMART" id="SM00678">
    <property type="entry name" value="WWE"/>
    <property type="match status" value="1"/>
</dbReference>
<dbReference type="InterPro" id="IPR039396">
    <property type="entry name" value="Deltex_C"/>
</dbReference>
<evidence type="ECO:0000256" key="11">
    <source>
        <dbReference type="RuleBase" id="RU367105"/>
    </source>
</evidence>
<dbReference type="InterPro" id="IPR004170">
    <property type="entry name" value="WWE_dom"/>
</dbReference>
<evidence type="ECO:0000256" key="12">
    <source>
        <dbReference type="SAM" id="MobiDB-lite"/>
    </source>
</evidence>
<dbReference type="GO" id="GO:0008270">
    <property type="term" value="F:zinc ion binding"/>
    <property type="evidence" value="ECO:0007669"/>
    <property type="project" value="UniProtKB-KW"/>
</dbReference>
<dbReference type="FunFam" id="3.30.40.10:FF:000097">
    <property type="entry name" value="E3 ubiquitin-protein ligase DTX4"/>
    <property type="match status" value="1"/>
</dbReference>
<organism evidence="15 16">
    <name type="scientific">Alectura lathami</name>
    <name type="common">Australian brush turkey</name>
    <dbReference type="NCBI Taxonomy" id="81907"/>
    <lineage>
        <taxon>Eukaryota</taxon>
        <taxon>Metazoa</taxon>
        <taxon>Chordata</taxon>
        <taxon>Craniata</taxon>
        <taxon>Vertebrata</taxon>
        <taxon>Euteleostomi</taxon>
        <taxon>Archelosauria</taxon>
        <taxon>Archosauria</taxon>
        <taxon>Dinosauria</taxon>
        <taxon>Saurischia</taxon>
        <taxon>Theropoda</taxon>
        <taxon>Coelurosauria</taxon>
        <taxon>Aves</taxon>
        <taxon>Neognathae</taxon>
        <taxon>Galloanserae</taxon>
        <taxon>Galliformes</taxon>
        <taxon>Megapodiidae</taxon>
        <taxon>Alectura</taxon>
    </lineage>
</organism>
<evidence type="ECO:0000259" key="14">
    <source>
        <dbReference type="PROSITE" id="PS50918"/>
    </source>
</evidence>
<feature type="region of interest" description="Disordered" evidence="12">
    <location>
        <begin position="139"/>
        <end position="161"/>
    </location>
</feature>